<dbReference type="SUPFAM" id="SSF47384">
    <property type="entry name" value="Homodimeric domain of signal transducing histidine kinase"/>
    <property type="match status" value="1"/>
</dbReference>
<dbReference type="EC" id="2.7.13.3" evidence="2"/>
<keyword evidence="5" id="KW-0547">Nucleotide-binding</keyword>
<comment type="catalytic activity">
    <reaction evidence="1">
        <text>ATP + protein L-histidine = ADP + protein N-phospho-L-histidine.</text>
        <dbReference type="EC" id="2.7.13.3"/>
    </reaction>
</comment>
<dbReference type="CDD" id="cd00156">
    <property type="entry name" value="REC"/>
    <property type="match status" value="1"/>
</dbReference>
<dbReference type="Pfam" id="PF04392">
    <property type="entry name" value="ABC_sub_bind"/>
    <property type="match status" value="1"/>
</dbReference>
<feature type="domain" description="Response regulatory" evidence="12">
    <location>
        <begin position="774"/>
        <end position="890"/>
    </location>
</feature>
<dbReference type="PRINTS" id="PR00344">
    <property type="entry name" value="BCTRLSENSOR"/>
</dbReference>
<dbReference type="Gene3D" id="3.40.50.2300">
    <property type="match status" value="3"/>
</dbReference>
<keyword evidence="10" id="KW-0472">Membrane</keyword>
<dbReference type="InterPro" id="IPR000700">
    <property type="entry name" value="PAS-assoc_C"/>
</dbReference>
<dbReference type="Gene3D" id="3.30.450.20">
    <property type="entry name" value="PAS domain"/>
    <property type="match status" value="1"/>
</dbReference>
<dbReference type="Pfam" id="PF00989">
    <property type="entry name" value="PAS"/>
    <property type="match status" value="1"/>
</dbReference>
<keyword evidence="8" id="KW-0902">Two-component regulatory system</keyword>
<dbReference type="InterPro" id="IPR001789">
    <property type="entry name" value="Sig_transdc_resp-reg_receiver"/>
</dbReference>
<dbReference type="InterPro" id="IPR000014">
    <property type="entry name" value="PAS"/>
</dbReference>
<evidence type="ECO:0000256" key="1">
    <source>
        <dbReference type="ARBA" id="ARBA00000085"/>
    </source>
</evidence>
<evidence type="ECO:0000256" key="7">
    <source>
        <dbReference type="ARBA" id="ARBA00022840"/>
    </source>
</evidence>
<dbReference type="SUPFAM" id="SSF55874">
    <property type="entry name" value="ATPase domain of HSP90 chaperone/DNA topoisomerase II/histidine kinase"/>
    <property type="match status" value="1"/>
</dbReference>
<evidence type="ECO:0000313" key="14">
    <source>
        <dbReference type="EMBL" id="SDT84168.1"/>
    </source>
</evidence>
<feature type="modified residue" description="4-aspartylphosphate" evidence="9">
    <location>
        <position position="825"/>
    </location>
</feature>
<dbReference type="RefSeq" id="WP_092229470.1">
    <property type="nucleotide sequence ID" value="NZ_FNLL01000001.1"/>
</dbReference>
<organism evidence="14 15">
    <name type="scientific">Desulfobacula phenolica</name>
    <dbReference type="NCBI Taxonomy" id="90732"/>
    <lineage>
        <taxon>Bacteria</taxon>
        <taxon>Pseudomonadati</taxon>
        <taxon>Thermodesulfobacteriota</taxon>
        <taxon>Desulfobacteria</taxon>
        <taxon>Desulfobacterales</taxon>
        <taxon>Desulfobacteraceae</taxon>
        <taxon>Desulfobacula</taxon>
    </lineage>
</organism>
<dbReference type="EMBL" id="FNLL01000001">
    <property type="protein sequence ID" value="SDT84168.1"/>
    <property type="molecule type" value="Genomic_DNA"/>
</dbReference>
<evidence type="ECO:0000256" key="9">
    <source>
        <dbReference type="PROSITE-ProRule" id="PRU00169"/>
    </source>
</evidence>
<dbReference type="SMART" id="SM00448">
    <property type="entry name" value="REC"/>
    <property type="match status" value="1"/>
</dbReference>
<protein>
    <recommendedName>
        <fullName evidence="2">histidine kinase</fullName>
        <ecNumber evidence="2">2.7.13.3</ecNumber>
    </recommendedName>
</protein>
<keyword evidence="10" id="KW-0812">Transmembrane</keyword>
<dbReference type="InterPro" id="IPR003661">
    <property type="entry name" value="HisK_dim/P_dom"/>
</dbReference>
<dbReference type="Gene3D" id="3.30.565.10">
    <property type="entry name" value="Histidine kinase-like ATPase, C-terminal domain"/>
    <property type="match status" value="1"/>
</dbReference>
<evidence type="ECO:0000256" key="2">
    <source>
        <dbReference type="ARBA" id="ARBA00012438"/>
    </source>
</evidence>
<gene>
    <name evidence="14" type="ORF">SAMN04487931_101147</name>
</gene>
<keyword evidence="7" id="KW-0067">ATP-binding</keyword>
<reference evidence="15" key="1">
    <citation type="submission" date="2016-10" db="EMBL/GenBank/DDBJ databases">
        <authorList>
            <person name="Varghese N."/>
            <person name="Submissions S."/>
        </authorList>
    </citation>
    <scope>NUCLEOTIDE SEQUENCE [LARGE SCALE GENOMIC DNA]</scope>
    <source>
        <strain evidence="15">DSM 3384</strain>
    </source>
</reference>
<dbReference type="InterPro" id="IPR004358">
    <property type="entry name" value="Sig_transdc_His_kin-like_C"/>
</dbReference>
<dbReference type="SMART" id="SM00388">
    <property type="entry name" value="HisKA"/>
    <property type="match status" value="1"/>
</dbReference>
<dbReference type="InterPro" id="IPR005467">
    <property type="entry name" value="His_kinase_dom"/>
</dbReference>
<proteinExistence type="predicted"/>
<dbReference type="InterPro" id="IPR035965">
    <property type="entry name" value="PAS-like_dom_sf"/>
</dbReference>
<evidence type="ECO:0000256" key="4">
    <source>
        <dbReference type="ARBA" id="ARBA00022679"/>
    </source>
</evidence>
<dbReference type="SMART" id="SM00387">
    <property type="entry name" value="HATPase_c"/>
    <property type="match status" value="1"/>
</dbReference>
<keyword evidence="4" id="KW-0808">Transferase</keyword>
<evidence type="ECO:0000259" key="12">
    <source>
        <dbReference type="PROSITE" id="PS50110"/>
    </source>
</evidence>
<dbReference type="GO" id="GO:0000155">
    <property type="term" value="F:phosphorelay sensor kinase activity"/>
    <property type="evidence" value="ECO:0007669"/>
    <property type="project" value="InterPro"/>
</dbReference>
<dbReference type="InterPro" id="IPR013767">
    <property type="entry name" value="PAS_fold"/>
</dbReference>
<dbReference type="Gene3D" id="1.10.287.130">
    <property type="match status" value="1"/>
</dbReference>
<dbReference type="InterPro" id="IPR007487">
    <property type="entry name" value="ABC_transpt-TYRBP-like"/>
</dbReference>
<evidence type="ECO:0000256" key="10">
    <source>
        <dbReference type="SAM" id="Phobius"/>
    </source>
</evidence>
<dbReference type="AlphaFoldDB" id="A0A1H2DP73"/>
<keyword evidence="15" id="KW-1185">Reference proteome</keyword>
<evidence type="ECO:0000259" key="11">
    <source>
        <dbReference type="PROSITE" id="PS50109"/>
    </source>
</evidence>
<dbReference type="SUPFAM" id="SSF52172">
    <property type="entry name" value="CheY-like"/>
    <property type="match status" value="1"/>
</dbReference>
<keyword evidence="3 9" id="KW-0597">Phosphoprotein</keyword>
<keyword evidence="10" id="KW-1133">Transmembrane helix</keyword>
<dbReference type="PROSITE" id="PS50110">
    <property type="entry name" value="RESPONSE_REGULATORY"/>
    <property type="match status" value="1"/>
</dbReference>
<evidence type="ECO:0000256" key="3">
    <source>
        <dbReference type="ARBA" id="ARBA00022553"/>
    </source>
</evidence>
<accession>A0A1H2DP73</accession>
<dbReference type="Proteomes" id="UP000199608">
    <property type="component" value="Unassembled WGS sequence"/>
</dbReference>
<dbReference type="PANTHER" id="PTHR43065">
    <property type="entry name" value="SENSOR HISTIDINE KINASE"/>
    <property type="match status" value="1"/>
</dbReference>
<dbReference type="PROSITE" id="PS50109">
    <property type="entry name" value="HIS_KIN"/>
    <property type="match status" value="1"/>
</dbReference>
<evidence type="ECO:0000259" key="13">
    <source>
        <dbReference type="PROSITE" id="PS50113"/>
    </source>
</evidence>
<feature type="domain" description="PAC" evidence="13">
    <location>
        <begin position="466"/>
        <end position="518"/>
    </location>
</feature>
<feature type="domain" description="Histidine kinase" evidence="11">
    <location>
        <begin position="531"/>
        <end position="754"/>
    </location>
</feature>
<dbReference type="InterPro" id="IPR036097">
    <property type="entry name" value="HisK_dim/P_sf"/>
</dbReference>
<evidence type="ECO:0000256" key="8">
    <source>
        <dbReference type="ARBA" id="ARBA00023012"/>
    </source>
</evidence>
<dbReference type="Pfam" id="PF00072">
    <property type="entry name" value="Response_reg"/>
    <property type="match status" value="1"/>
</dbReference>
<feature type="transmembrane region" description="Helical" evidence="10">
    <location>
        <begin position="348"/>
        <end position="371"/>
    </location>
</feature>
<dbReference type="PANTHER" id="PTHR43065:SF42">
    <property type="entry name" value="TWO-COMPONENT SENSOR PPRA"/>
    <property type="match status" value="1"/>
</dbReference>
<evidence type="ECO:0000313" key="15">
    <source>
        <dbReference type="Proteomes" id="UP000199608"/>
    </source>
</evidence>
<dbReference type="InterPro" id="IPR011006">
    <property type="entry name" value="CheY-like_superfamily"/>
</dbReference>
<evidence type="ECO:0000256" key="6">
    <source>
        <dbReference type="ARBA" id="ARBA00022777"/>
    </source>
</evidence>
<evidence type="ECO:0000256" key="5">
    <source>
        <dbReference type="ARBA" id="ARBA00022741"/>
    </source>
</evidence>
<keyword evidence="6" id="KW-0418">Kinase</keyword>
<name>A0A1H2DP73_9BACT</name>
<dbReference type="Pfam" id="PF02518">
    <property type="entry name" value="HATPase_c"/>
    <property type="match status" value="1"/>
</dbReference>
<dbReference type="SUPFAM" id="SSF55785">
    <property type="entry name" value="PYP-like sensor domain (PAS domain)"/>
    <property type="match status" value="1"/>
</dbReference>
<sequence>MARPVRLRTLYFILVFTLLIFTTTVEAVVQISPRRILILHSYHKGLGWTDNIAQGIDKTLHNSQYQIEIFTEYMDTKRIFNNKYLGDLTALFKYKYHNKKFDVIISSDDHAFQFLRRHHDNIFPHTPVVFCGVNDFKDEFIATSPYFTGVVESFGIKETIEAALSIHPDLRRVYSVVDETVTGKANLELLKDVIPDFKDRLEFITLTDMDMTNLTEKVSRLPADSIVLLLAFTFDKSGNTFSLEQSADLITTAANQPVYSCWDFNLNHGILGGMLTTGNSHGITAAKLALRIIKGESPANITVIKKSPNRYIFDFNILNKFSISTKDLPPDSKIINQPLSFYKQYKQIVWQAVVMFTLLLIFSITISINLVKKRAAEIRLKKNEKEILHQKKLAERYLNLAGVIFIGLDINGNVNLANQKAYKTLECNEKDILGLNWFDNFIPQSIRNDVRLIFKQLMNRNIELAEYYENPVISKTGKQIIIAWHNTYIKNDDDQIIGMLASGEDITEKRQLESRLRQAQKMESIGNLAGGIAHDFNNILFPIVGMSEILLEDLPDGSPEYENAREILIAGKRGSDLVKQILAFSRQSENKLTPIRIQQVLRDVMKLCRATIPADIEIFQEIQSDCGLVLSDPTQLHQVAMDLITNAYHAMDSGSGKIIVQLKETRIQDHILVNISLKSGWYARLTVSDTGKGIDPEIIDKIFEPYFTTKEQGKGTGLGLAFVHGIIKEHGGDIQVSSTPGKGSTFDIYIPLMKKPVVTDSVKTVEMLQTGKGNILLVDDEPSVARLEKRMLERLGYQATAYIKSPDALKAFQSAPNDFNLVITDMTMPDMTGDQLSKKILSIKPDIPIIICTGFSERINEEKAKAIGVKGFLIKPVLKSEMAQMVKKVMDEEWIYNP</sequence>
<dbReference type="InterPro" id="IPR036890">
    <property type="entry name" value="HATPase_C_sf"/>
</dbReference>
<dbReference type="InterPro" id="IPR003594">
    <property type="entry name" value="HATPase_dom"/>
</dbReference>
<dbReference type="CDD" id="cd00130">
    <property type="entry name" value="PAS"/>
    <property type="match status" value="1"/>
</dbReference>
<dbReference type="PROSITE" id="PS50113">
    <property type="entry name" value="PAC"/>
    <property type="match status" value="1"/>
</dbReference>
<dbReference type="NCBIfam" id="TIGR00229">
    <property type="entry name" value="sensory_box"/>
    <property type="match status" value="1"/>
</dbReference>